<gene>
    <name evidence="4" type="primary">FMN2</name>
    <name evidence="4" type="ORF">F1559_001990</name>
</gene>
<dbReference type="PROSITE" id="PS51444">
    <property type="entry name" value="FH2"/>
    <property type="match status" value="1"/>
</dbReference>
<dbReference type="PANTHER" id="PTHR45920:SF7">
    <property type="entry name" value="FORMIN-G"/>
    <property type="match status" value="1"/>
</dbReference>
<evidence type="ECO:0000313" key="4">
    <source>
        <dbReference type="EMBL" id="KAF6002701.1"/>
    </source>
</evidence>
<keyword evidence="1" id="KW-0175">Coiled coil</keyword>
<feature type="compositionally biased region" description="Pro residues" evidence="2">
    <location>
        <begin position="7"/>
        <end position="19"/>
    </location>
</feature>
<evidence type="ECO:0000256" key="1">
    <source>
        <dbReference type="SAM" id="Coils"/>
    </source>
</evidence>
<feature type="coiled-coil region" evidence="1">
    <location>
        <begin position="394"/>
        <end position="428"/>
    </location>
</feature>
<dbReference type="InterPro" id="IPR015425">
    <property type="entry name" value="FH2_Formin"/>
</dbReference>
<comment type="caution">
    <text evidence="4">The sequence shown here is derived from an EMBL/GenBank/DDBJ whole genome shotgun (WGS) entry which is preliminary data.</text>
</comment>
<evidence type="ECO:0000259" key="3">
    <source>
        <dbReference type="PROSITE" id="PS51444"/>
    </source>
</evidence>
<dbReference type="Pfam" id="PF02181">
    <property type="entry name" value="FH2"/>
    <property type="match status" value="1"/>
</dbReference>
<dbReference type="Proteomes" id="UP000530660">
    <property type="component" value="Unassembled WGS sequence"/>
</dbReference>
<dbReference type="InterPro" id="IPR042201">
    <property type="entry name" value="FH2_Formin_sf"/>
</dbReference>
<dbReference type="AlphaFoldDB" id="A0A7J7IK73"/>
<accession>A0A7J7IK73</accession>
<dbReference type="OrthoDB" id="5561at2759"/>
<proteinExistence type="predicted"/>
<dbReference type="SUPFAM" id="SSF101447">
    <property type="entry name" value="Formin homology 2 domain (FH2 domain)"/>
    <property type="match status" value="1"/>
</dbReference>
<keyword evidence="5" id="KW-1185">Reference proteome</keyword>
<dbReference type="GO" id="GO:0005856">
    <property type="term" value="C:cytoskeleton"/>
    <property type="evidence" value="ECO:0007669"/>
    <property type="project" value="TreeGrafter"/>
</dbReference>
<dbReference type="SMART" id="SM00498">
    <property type="entry name" value="FH2"/>
    <property type="match status" value="1"/>
</dbReference>
<name>A0A7J7IK73_9RHOD</name>
<protein>
    <submittedName>
        <fullName evidence="4">Formin 2</fullName>
    </submittedName>
</protein>
<feature type="domain" description="FH2" evidence="3">
    <location>
        <begin position="49"/>
        <end position="518"/>
    </location>
</feature>
<feature type="compositionally biased region" description="Basic and acidic residues" evidence="2">
    <location>
        <begin position="129"/>
        <end position="138"/>
    </location>
</feature>
<feature type="region of interest" description="Disordered" evidence="2">
    <location>
        <begin position="1"/>
        <end position="57"/>
    </location>
</feature>
<dbReference type="PANTHER" id="PTHR45920">
    <property type="entry name" value="FORMIN HOMOLOGY 2 DOMAIN CONTAINING, ISOFORM I"/>
    <property type="match status" value="1"/>
</dbReference>
<dbReference type="EMBL" id="VWRR01000009">
    <property type="protein sequence ID" value="KAF6002701.1"/>
    <property type="molecule type" value="Genomic_DNA"/>
</dbReference>
<evidence type="ECO:0000313" key="5">
    <source>
        <dbReference type="Proteomes" id="UP000530660"/>
    </source>
</evidence>
<evidence type="ECO:0000256" key="2">
    <source>
        <dbReference type="SAM" id="MobiDB-lite"/>
    </source>
</evidence>
<feature type="region of interest" description="Disordered" evidence="2">
    <location>
        <begin position="111"/>
        <end position="142"/>
    </location>
</feature>
<dbReference type="Gene3D" id="1.20.58.2220">
    <property type="entry name" value="Formin, FH2 domain"/>
    <property type="match status" value="1"/>
</dbReference>
<dbReference type="GO" id="GO:0005737">
    <property type="term" value="C:cytoplasm"/>
    <property type="evidence" value="ECO:0007669"/>
    <property type="project" value="UniProtKB-ARBA"/>
</dbReference>
<sequence length="518" mass="57249">MASASVQPPPPPPPPPPLPSNSSMTAAEKPISAKPSAPKMGAAPGPQPKKPSVQPRVEMRSFFWKRLLLPAESASGPSADHAESQKNDTVWSHIQEIPFDRDEFESLFARKAPSSRQTMAAAGNAPGKGESRRGHHDLQPNGLERSSLALDHSSSMNMSCSSAGPWRSLNDEPALIDPKRAHLIGLLAASLPPIDRVKDALFRMDEQALSRKDCDALTKIMPTEEEAARLLNTHPNRVLNKTELYLRELARLKSAPIRLRALVYRQSFEERAEQILAPLETIQAACRLVRATDNFRTVLAVILSLGNYMNGGTNRGQADGFELISALDKLGDTKALDGQMTLLTYVSCVCSRIFVAKKTREGRIEDQTPTERLTSRDSKCNALGSLEKLLRACRAAAKESLKDVQAEMAEMRAELEALLASIRQAVDDSKPSISKGSAERENNELALGMEEFAKEAREALQDIQETVQFAVQEYQRTLRFFAYSEGEARSLQPEEFFGSISRFLERFRACLLESLARR</sequence>
<organism evidence="4 5">
    <name type="scientific">Cyanidiococcus yangmingshanensis</name>
    <dbReference type="NCBI Taxonomy" id="2690220"/>
    <lineage>
        <taxon>Eukaryota</taxon>
        <taxon>Rhodophyta</taxon>
        <taxon>Bangiophyceae</taxon>
        <taxon>Cyanidiales</taxon>
        <taxon>Cyanidiaceae</taxon>
        <taxon>Cyanidiococcus</taxon>
    </lineage>
</organism>
<reference evidence="4 5" key="1">
    <citation type="journal article" date="2020" name="J. Phycol.">
        <title>Comparative genome analysis reveals Cyanidiococcus gen. nov., a new extremophilic red algal genus sister to Cyanidioschyzon (Cyanidioschyzonaceae, Rhodophyta).</title>
        <authorList>
            <person name="Liu S.-L."/>
            <person name="Chiang Y.-R."/>
            <person name="Yoon H.S."/>
            <person name="Fu H.-Y."/>
        </authorList>
    </citation>
    <scope>NUCLEOTIDE SEQUENCE [LARGE SCALE GENOMIC DNA]</scope>
    <source>
        <strain evidence="4 5">THAL066</strain>
    </source>
</reference>
<dbReference type="GO" id="GO:0030866">
    <property type="term" value="P:cortical actin cytoskeleton organization"/>
    <property type="evidence" value="ECO:0007669"/>
    <property type="project" value="TreeGrafter"/>
</dbReference>
<dbReference type="GO" id="GO:0051015">
    <property type="term" value="F:actin filament binding"/>
    <property type="evidence" value="ECO:0007669"/>
    <property type="project" value="TreeGrafter"/>
</dbReference>